<organism evidence="1">
    <name type="scientific">marine sediment metagenome</name>
    <dbReference type="NCBI Taxonomy" id="412755"/>
    <lineage>
        <taxon>unclassified sequences</taxon>
        <taxon>metagenomes</taxon>
        <taxon>ecological metagenomes</taxon>
    </lineage>
</organism>
<protein>
    <submittedName>
        <fullName evidence="1">Uncharacterized protein</fullName>
    </submittedName>
</protein>
<evidence type="ECO:0000313" key="1">
    <source>
        <dbReference type="EMBL" id="KKK93209.1"/>
    </source>
</evidence>
<name>A0A0F9BRU7_9ZZZZ</name>
<dbReference type="AlphaFoldDB" id="A0A0F9BRU7"/>
<comment type="caution">
    <text evidence="1">The sequence shown here is derived from an EMBL/GenBank/DDBJ whole genome shotgun (WGS) entry which is preliminary data.</text>
</comment>
<proteinExistence type="predicted"/>
<gene>
    <name evidence="1" type="ORF">LCGC14_2695180</name>
</gene>
<dbReference type="EMBL" id="LAZR01047871">
    <property type="protein sequence ID" value="KKK93209.1"/>
    <property type="molecule type" value="Genomic_DNA"/>
</dbReference>
<reference evidence="1" key="1">
    <citation type="journal article" date="2015" name="Nature">
        <title>Complex archaea that bridge the gap between prokaryotes and eukaryotes.</title>
        <authorList>
            <person name="Spang A."/>
            <person name="Saw J.H."/>
            <person name="Jorgensen S.L."/>
            <person name="Zaremba-Niedzwiedzka K."/>
            <person name="Martijn J."/>
            <person name="Lind A.E."/>
            <person name="van Eijk R."/>
            <person name="Schleper C."/>
            <person name="Guy L."/>
            <person name="Ettema T.J."/>
        </authorList>
    </citation>
    <scope>NUCLEOTIDE SEQUENCE</scope>
</reference>
<accession>A0A0F9BRU7</accession>
<sequence>MIEPKLKSRYLELYPMHKCPDCGMEHTRMPELSVGIVKDGKPVKSPLAPFELVGTADITMEPITNGDFKSSPAHILALFWGPPGASEPATTQLIYLN</sequence>